<feature type="chain" id="PRO_5028295799" evidence="2">
    <location>
        <begin position="30"/>
        <end position="463"/>
    </location>
</feature>
<evidence type="ECO:0000256" key="1">
    <source>
        <dbReference type="SAM" id="MobiDB-lite"/>
    </source>
</evidence>
<keyword evidence="3" id="KW-1185">Reference proteome</keyword>
<keyword evidence="2" id="KW-0732">Signal</keyword>
<feature type="compositionally biased region" description="Polar residues" evidence="1">
    <location>
        <begin position="119"/>
        <end position="137"/>
    </location>
</feature>
<feature type="compositionally biased region" description="Low complexity" evidence="1">
    <location>
        <begin position="139"/>
        <end position="180"/>
    </location>
</feature>
<gene>
    <name evidence="4" type="primary">LOC117640549</name>
</gene>
<dbReference type="Proteomes" id="UP000515158">
    <property type="component" value="Unplaced"/>
</dbReference>
<evidence type="ECO:0000313" key="4">
    <source>
        <dbReference type="RefSeq" id="XP_034232974.1"/>
    </source>
</evidence>
<feature type="compositionally biased region" description="Polar residues" evidence="1">
    <location>
        <begin position="181"/>
        <end position="195"/>
    </location>
</feature>
<dbReference type="GeneID" id="117640549"/>
<reference evidence="4" key="1">
    <citation type="submission" date="2025-08" db="UniProtKB">
        <authorList>
            <consortium name="RefSeq"/>
        </authorList>
    </citation>
    <scope>IDENTIFICATION</scope>
    <source>
        <tissue evidence="4">Total insect</tissue>
    </source>
</reference>
<sequence>MLHPLLDEMRRGRRVLHVMLAALVAACLAHQVVIGAPQQQQPQQRQHDGLEYAPKWGWHLPSASVASDDRRDRRGDSGSVQYTGGQSQQQSEQQGSSGTIQYATAPRRQQQPQQQSPPGTLQYSGGTQQPQQLSPPGTLQYSGGTQQPQQQQLSPPGTLQYSGGTQQPQQQQLSPPGTLQYSGGTQQPQQLSPPGTLQYSGGTQQPQQQQQLSPPGTLQYSGGTQQPQQHQHQQPFSNRRQQYPLESFAASVGPGGAGAFPLSSSDAGGTPGLQYAVGRGRPHRYGALDNLDSAAGTLDPRATAAAPGPQSLQPLQLGVSQHQVQNAAGHPGQAPAHAPAQPYQGWLSPVQPLFRPHGLHGLHQHVLQAGQPGQVLGQQGGQPGQVLGQQITPQPAQRPGGQQANGSSPGDVLGAFMSLLNSKASMVGSAVQGGVRAVLWLPGVILDALRGVQTTPTTSSGRR</sequence>
<name>A0A6P8ZI47_THRPL</name>
<evidence type="ECO:0000313" key="3">
    <source>
        <dbReference type="Proteomes" id="UP000515158"/>
    </source>
</evidence>
<feature type="signal peptide" evidence="2">
    <location>
        <begin position="1"/>
        <end position="29"/>
    </location>
</feature>
<feature type="region of interest" description="Disordered" evidence="1">
    <location>
        <begin position="373"/>
        <end position="410"/>
    </location>
</feature>
<dbReference type="KEGG" id="tpal:117640549"/>
<dbReference type="InParanoid" id="A0A6P8ZI47"/>
<dbReference type="AlphaFoldDB" id="A0A6P8ZI47"/>
<feature type="region of interest" description="Disordered" evidence="1">
    <location>
        <begin position="62"/>
        <end position="238"/>
    </location>
</feature>
<dbReference type="OrthoDB" id="10683453at2759"/>
<feature type="compositionally biased region" description="Low complexity" evidence="1">
    <location>
        <begin position="77"/>
        <end position="98"/>
    </location>
</feature>
<feature type="compositionally biased region" description="Low complexity" evidence="1">
    <location>
        <begin position="197"/>
        <end position="235"/>
    </location>
</feature>
<dbReference type="RefSeq" id="XP_034232974.1">
    <property type="nucleotide sequence ID" value="XM_034377083.1"/>
</dbReference>
<accession>A0A6P8ZI47</accession>
<evidence type="ECO:0000256" key="2">
    <source>
        <dbReference type="SAM" id="SignalP"/>
    </source>
</evidence>
<protein>
    <submittedName>
        <fullName evidence="4">Glutenin, high molecular weight subunit 12-like isoform X1</fullName>
    </submittedName>
</protein>
<feature type="compositionally biased region" description="Basic and acidic residues" evidence="1">
    <location>
        <begin position="67"/>
        <end position="76"/>
    </location>
</feature>
<feature type="compositionally biased region" description="Low complexity" evidence="1">
    <location>
        <begin position="106"/>
        <end position="118"/>
    </location>
</feature>
<organism evidence="4">
    <name type="scientific">Thrips palmi</name>
    <name type="common">Melon thrips</name>
    <dbReference type="NCBI Taxonomy" id="161013"/>
    <lineage>
        <taxon>Eukaryota</taxon>
        <taxon>Metazoa</taxon>
        <taxon>Ecdysozoa</taxon>
        <taxon>Arthropoda</taxon>
        <taxon>Hexapoda</taxon>
        <taxon>Insecta</taxon>
        <taxon>Pterygota</taxon>
        <taxon>Neoptera</taxon>
        <taxon>Paraneoptera</taxon>
        <taxon>Thysanoptera</taxon>
        <taxon>Terebrantia</taxon>
        <taxon>Thripoidea</taxon>
        <taxon>Thripidae</taxon>
        <taxon>Thrips</taxon>
    </lineage>
</organism>
<proteinExistence type="predicted"/>
<feature type="compositionally biased region" description="Low complexity" evidence="1">
    <location>
        <begin position="384"/>
        <end position="404"/>
    </location>
</feature>